<keyword evidence="2" id="KW-0067">ATP-binding</keyword>
<keyword evidence="1" id="KW-0547">Nucleotide-binding</keyword>
<keyword evidence="8" id="KW-1185">Reference proteome</keyword>
<keyword evidence="4" id="KW-0238">DNA-binding</keyword>
<dbReference type="InterPro" id="IPR027417">
    <property type="entry name" value="P-loop_NTPase"/>
</dbReference>
<keyword evidence="5" id="KW-0804">Transcription</keyword>
<evidence type="ECO:0000313" key="8">
    <source>
        <dbReference type="Proteomes" id="UP000630149"/>
    </source>
</evidence>
<dbReference type="PROSITE" id="PS00688">
    <property type="entry name" value="SIGMA54_INTERACT_3"/>
    <property type="match status" value="1"/>
</dbReference>
<dbReference type="CDD" id="cd00009">
    <property type="entry name" value="AAA"/>
    <property type="match status" value="1"/>
</dbReference>
<feature type="domain" description="Sigma-54 factor interaction" evidence="6">
    <location>
        <begin position="12"/>
        <end position="240"/>
    </location>
</feature>
<dbReference type="Pfam" id="PF00158">
    <property type="entry name" value="Sigma54_activat"/>
    <property type="match status" value="1"/>
</dbReference>
<gene>
    <name evidence="7" type="ORF">GCM10007966_04280</name>
</gene>
<name>A0A917JNG0_9GAMM</name>
<dbReference type="PROSITE" id="PS50045">
    <property type="entry name" value="SIGMA54_INTERACT_4"/>
    <property type="match status" value="1"/>
</dbReference>
<dbReference type="PANTHER" id="PTHR32071">
    <property type="entry name" value="TRANSCRIPTIONAL REGULATORY PROTEIN"/>
    <property type="match status" value="1"/>
</dbReference>
<dbReference type="Pfam" id="PF25601">
    <property type="entry name" value="AAA_lid_14"/>
    <property type="match status" value="1"/>
</dbReference>
<dbReference type="InterPro" id="IPR002078">
    <property type="entry name" value="Sigma_54_int"/>
</dbReference>
<evidence type="ECO:0000256" key="5">
    <source>
        <dbReference type="ARBA" id="ARBA00023163"/>
    </source>
</evidence>
<protein>
    <recommendedName>
        <fullName evidence="6">Sigma-54 factor interaction domain-containing protein</fullName>
    </recommendedName>
</protein>
<dbReference type="Proteomes" id="UP000630149">
    <property type="component" value="Unassembled WGS sequence"/>
</dbReference>
<evidence type="ECO:0000256" key="2">
    <source>
        <dbReference type="ARBA" id="ARBA00022840"/>
    </source>
</evidence>
<comment type="caution">
    <text evidence="7">The sequence shown here is derived from an EMBL/GenBank/DDBJ whole genome shotgun (WGS) entry which is preliminary data.</text>
</comment>
<evidence type="ECO:0000256" key="4">
    <source>
        <dbReference type="ARBA" id="ARBA00023125"/>
    </source>
</evidence>
<dbReference type="InterPro" id="IPR009057">
    <property type="entry name" value="Homeodomain-like_sf"/>
</dbReference>
<reference evidence="7" key="2">
    <citation type="submission" date="2020-09" db="EMBL/GenBank/DDBJ databases">
        <authorList>
            <person name="Sun Q."/>
            <person name="Ohkuma M."/>
        </authorList>
    </citation>
    <scope>NUCLEOTIDE SEQUENCE</scope>
    <source>
        <strain evidence="7">JCM 13919</strain>
    </source>
</reference>
<evidence type="ECO:0000259" key="6">
    <source>
        <dbReference type="PROSITE" id="PS50045"/>
    </source>
</evidence>
<dbReference type="SUPFAM" id="SSF52540">
    <property type="entry name" value="P-loop containing nucleoside triphosphate hydrolases"/>
    <property type="match status" value="1"/>
</dbReference>
<dbReference type="Pfam" id="PF02954">
    <property type="entry name" value="HTH_8"/>
    <property type="match status" value="1"/>
</dbReference>
<dbReference type="InterPro" id="IPR002197">
    <property type="entry name" value="HTH_Fis"/>
</dbReference>
<evidence type="ECO:0000313" key="7">
    <source>
        <dbReference type="EMBL" id="GGI78837.1"/>
    </source>
</evidence>
<dbReference type="PROSITE" id="PS00676">
    <property type="entry name" value="SIGMA54_INTERACT_2"/>
    <property type="match status" value="1"/>
</dbReference>
<dbReference type="SMART" id="SM00382">
    <property type="entry name" value="AAA"/>
    <property type="match status" value="1"/>
</dbReference>
<dbReference type="GO" id="GO:0006355">
    <property type="term" value="P:regulation of DNA-templated transcription"/>
    <property type="evidence" value="ECO:0007669"/>
    <property type="project" value="InterPro"/>
</dbReference>
<proteinExistence type="predicted"/>
<sequence length="350" mass="39416">MNGPSTVLERSLVGMSEGIKKVRQLVVQVASTDATVLILGETGTGKEVVAQNIHALSSRAHKPFVPINCGAIPSDLLESELFGHEKGAFTGALASRQGRFELADEGTIFLDEIGDMPLPMQVKLLRVLQERQFERIGSNKTHAVNLRVIAATHQNLESAIEEGGFRKDLYYRLNIFPLEIPPLRERPDDIHLIFEVFCEKLKAQGLPGVTLEDEAIEVLKRYSWPGNVRELANLVERLTILYPNSKVHASDIPERFKREINGISKSFDQTYLEREAIHAAFIEEEPHRVNQGIDLKEYLLNIEIQLIKEALDMSGWTVAHAAKLLSIQRTTLVEKMKKYGIKRFESENQS</sequence>
<reference evidence="7" key="1">
    <citation type="journal article" date="2014" name="Int. J. Syst. Evol. Microbiol.">
        <title>Complete genome sequence of Corynebacterium casei LMG S-19264T (=DSM 44701T), isolated from a smear-ripened cheese.</title>
        <authorList>
            <consortium name="US DOE Joint Genome Institute (JGI-PGF)"/>
            <person name="Walter F."/>
            <person name="Albersmeier A."/>
            <person name="Kalinowski J."/>
            <person name="Ruckert C."/>
        </authorList>
    </citation>
    <scope>NUCLEOTIDE SEQUENCE</scope>
    <source>
        <strain evidence="7">JCM 13919</strain>
    </source>
</reference>
<dbReference type="InterPro" id="IPR025943">
    <property type="entry name" value="Sigma_54_int_dom_ATP-bd_2"/>
</dbReference>
<dbReference type="InterPro" id="IPR025662">
    <property type="entry name" value="Sigma_54_int_dom_ATP-bd_1"/>
</dbReference>
<dbReference type="FunFam" id="3.40.50.300:FF:000006">
    <property type="entry name" value="DNA-binding transcriptional regulator NtrC"/>
    <property type="match status" value="1"/>
</dbReference>
<dbReference type="PROSITE" id="PS00675">
    <property type="entry name" value="SIGMA54_INTERACT_1"/>
    <property type="match status" value="1"/>
</dbReference>
<accession>A0A917JNG0</accession>
<dbReference type="AlphaFoldDB" id="A0A917JNG0"/>
<dbReference type="Gene3D" id="3.40.50.300">
    <property type="entry name" value="P-loop containing nucleotide triphosphate hydrolases"/>
    <property type="match status" value="1"/>
</dbReference>
<dbReference type="PRINTS" id="PR01590">
    <property type="entry name" value="HTHFIS"/>
</dbReference>
<dbReference type="InterPro" id="IPR058031">
    <property type="entry name" value="AAA_lid_NorR"/>
</dbReference>
<keyword evidence="3" id="KW-0805">Transcription regulation</keyword>
<organism evidence="7 8">
    <name type="scientific">Legionella impletisoli</name>
    <dbReference type="NCBI Taxonomy" id="343510"/>
    <lineage>
        <taxon>Bacteria</taxon>
        <taxon>Pseudomonadati</taxon>
        <taxon>Pseudomonadota</taxon>
        <taxon>Gammaproteobacteria</taxon>
        <taxon>Legionellales</taxon>
        <taxon>Legionellaceae</taxon>
        <taxon>Legionella</taxon>
    </lineage>
</organism>
<dbReference type="InterPro" id="IPR025944">
    <property type="entry name" value="Sigma_54_int_dom_CS"/>
</dbReference>
<dbReference type="SUPFAM" id="SSF46689">
    <property type="entry name" value="Homeodomain-like"/>
    <property type="match status" value="1"/>
</dbReference>
<evidence type="ECO:0000256" key="3">
    <source>
        <dbReference type="ARBA" id="ARBA00023015"/>
    </source>
</evidence>
<evidence type="ECO:0000256" key="1">
    <source>
        <dbReference type="ARBA" id="ARBA00022741"/>
    </source>
</evidence>
<dbReference type="InterPro" id="IPR003593">
    <property type="entry name" value="AAA+_ATPase"/>
</dbReference>
<dbReference type="GO" id="GO:0043565">
    <property type="term" value="F:sequence-specific DNA binding"/>
    <property type="evidence" value="ECO:0007669"/>
    <property type="project" value="InterPro"/>
</dbReference>
<dbReference type="EMBL" id="BMOB01000001">
    <property type="protein sequence ID" value="GGI78837.1"/>
    <property type="molecule type" value="Genomic_DNA"/>
</dbReference>
<dbReference type="PANTHER" id="PTHR32071:SF117">
    <property type="entry name" value="PTS-DEPENDENT DIHYDROXYACETONE KINASE OPERON REGULATORY PROTEIN-RELATED"/>
    <property type="match status" value="1"/>
</dbReference>
<dbReference type="Gene3D" id="1.10.8.60">
    <property type="match status" value="1"/>
</dbReference>
<dbReference type="Gene3D" id="1.10.10.60">
    <property type="entry name" value="Homeodomain-like"/>
    <property type="match status" value="1"/>
</dbReference>
<dbReference type="GO" id="GO:0005524">
    <property type="term" value="F:ATP binding"/>
    <property type="evidence" value="ECO:0007669"/>
    <property type="project" value="UniProtKB-KW"/>
</dbReference>